<evidence type="ECO:0000313" key="3">
    <source>
        <dbReference type="Proteomes" id="UP000774935"/>
    </source>
</evidence>
<accession>A0ABS6XG04</accession>
<dbReference type="SUPFAM" id="SSF47413">
    <property type="entry name" value="lambda repressor-like DNA-binding domains"/>
    <property type="match status" value="1"/>
</dbReference>
<evidence type="ECO:0000259" key="1">
    <source>
        <dbReference type="PROSITE" id="PS50943"/>
    </source>
</evidence>
<dbReference type="PROSITE" id="PS50943">
    <property type="entry name" value="HTH_CROC1"/>
    <property type="match status" value="1"/>
</dbReference>
<dbReference type="InterPro" id="IPR001387">
    <property type="entry name" value="Cro/C1-type_HTH"/>
</dbReference>
<dbReference type="CDD" id="cd00093">
    <property type="entry name" value="HTH_XRE"/>
    <property type="match status" value="1"/>
</dbReference>
<dbReference type="Proteomes" id="UP000774935">
    <property type="component" value="Unassembled WGS sequence"/>
</dbReference>
<name>A0ABS6XG04_9BACT</name>
<proteinExistence type="predicted"/>
<sequence length="95" mass="10751">MPRFYSLHPRMARLRNEQLIKATAVRLKRLREHKGVTLEAFFHDTGIHLARLESGRANITLSTLEAVCRYFGISLAEFFSEGFEDVAPAGDASML</sequence>
<dbReference type="RefSeq" id="WP_199111660.1">
    <property type="nucleotide sequence ID" value="NZ_JAHWXQ010000008.1"/>
</dbReference>
<dbReference type="EMBL" id="JAHWXQ010000008">
    <property type="protein sequence ID" value="MBW3366914.1"/>
    <property type="molecule type" value="Genomic_DNA"/>
</dbReference>
<reference evidence="2 3" key="1">
    <citation type="submission" date="2021-07" db="EMBL/GenBank/DDBJ databases">
        <authorList>
            <person name="Kim M.K."/>
        </authorList>
    </citation>
    <scope>NUCLEOTIDE SEQUENCE [LARGE SCALE GENOMIC DNA]</scope>
    <source>
        <strain evidence="2 3">HLY7-15</strain>
    </source>
</reference>
<dbReference type="InterPro" id="IPR010982">
    <property type="entry name" value="Lambda_DNA-bd_dom_sf"/>
</dbReference>
<dbReference type="Gene3D" id="1.10.260.40">
    <property type="entry name" value="lambda repressor-like DNA-binding domains"/>
    <property type="match status" value="1"/>
</dbReference>
<keyword evidence="3" id="KW-1185">Reference proteome</keyword>
<dbReference type="SMART" id="SM00530">
    <property type="entry name" value="HTH_XRE"/>
    <property type="match status" value="1"/>
</dbReference>
<protein>
    <submittedName>
        <fullName evidence="2">Helix-turn-helix domain-containing protein</fullName>
    </submittedName>
</protein>
<comment type="caution">
    <text evidence="2">The sequence shown here is derived from an EMBL/GenBank/DDBJ whole genome shotgun (WGS) entry which is preliminary data.</text>
</comment>
<dbReference type="Pfam" id="PF01381">
    <property type="entry name" value="HTH_3"/>
    <property type="match status" value="1"/>
</dbReference>
<feature type="domain" description="HTH cro/C1-type" evidence="1">
    <location>
        <begin position="27"/>
        <end position="78"/>
    </location>
</feature>
<evidence type="ECO:0000313" key="2">
    <source>
        <dbReference type="EMBL" id="MBW3366914.1"/>
    </source>
</evidence>
<gene>
    <name evidence="2" type="ORF">KYK27_17780</name>
</gene>
<organism evidence="2 3">
    <name type="scientific">Pontibacter populi</name>
    <dbReference type="NCBI Taxonomy" id="890055"/>
    <lineage>
        <taxon>Bacteria</taxon>
        <taxon>Pseudomonadati</taxon>
        <taxon>Bacteroidota</taxon>
        <taxon>Cytophagia</taxon>
        <taxon>Cytophagales</taxon>
        <taxon>Hymenobacteraceae</taxon>
        <taxon>Pontibacter</taxon>
    </lineage>
</organism>